<comment type="caution">
    <text evidence="2">The sequence shown here is derived from an EMBL/GenBank/DDBJ whole genome shotgun (WGS) entry which is preliminary data.</text>
</comment>
<evidence type="ECO:0000259" key="1">
    <source>
        <dbReference type="Pfam" id="PF13020"/>
    </source>
</evidence>
<reference evidence="2 3" key="1">
    <citation type="submission" date="2020-02" db="EMBL/GenBank/DDBJ databases">
        <title>Draft genome sequence of Haematococcus lacustris strain NIES-144.</title>
        <authorList>
            <person name="Morimoto D."/>
            <person name="Nakagawa S."/>
            <person name="Yoshida T."/>
            <person name="Sawayama S."/>
        </authorList>
    </citation>
    <scope>NUCLEOTIDE SEQUENCE [LARGE SCALE GENOMIC DNA]</scope>
    <source>
        <strain evidence="2 3">NIES-144</strain>
    </source>
</reference>
<dbReference type="Proteomes" id="UP000485058">
    <property type="component" value="Unassembled WGS sequence"/>
</dbReference>
<feature type="domain" description="Protein NO VEIN C-terminal" evidence="1">
    <location>
        <begin position="23"/>
        <end position="98"/>
    </location>
</feature>
<accession>A0A699Z2R5</accession>
<dbReference type="InterPro" id="IPR024975">
    <property type="entry name" value="NOV_C"/>
</dbReference>
<evidence type="ECO:0000313" key="3">
    <source>
        <dbReference type="Proteomes" id="UP000485058"/>
    </source>
</evidence>
<dbReference type="PANTHER" id="PTHR32387:SF0">
    <property type="entry name" value="PROTEIN NO VEIN"/>
    <property type="match status" value="1"/>
</dbReference>
<dbReference type="EMBL" id="BLLF01001061">
    <property type="protein sequence ID" value="GFH16857.1"/>
    <property type="molecule type" value="Genomic_DNA"/>
</dbReference>
<dbReference type="PANTHER" id="PTHR32387">
    <property type="entry name" value="WU:FJ29H11"/>
    <property type="match status" value="1"/>
</dbReference>
<proteinExistence type="predicted"/>
<dbReference type="AlphaFoldDB" id="A0A699Z2R5"/>
<organism evidence="2 3">
    <name type="scientific">Haematococcus lacustris</name>
    <name type="common">Green alga</name>
    <name type="synonym">Haematococcus pluvialis</name>
    <dbReference type="NCBI Taxonomy" id="44745"/>
    <lineage>
        <taxon>Eukaryota</taxon>
        <taxon>Viridiplantae</taxon>
        <taxon>Chlorophyta</taxon>
        <taxon>core chlorophytes</taxon>
        <taxon>Chlorophyceae</taxon>
        <taxon>CS clade</taxon>
        <taxon>Chlamydomonadales</taxon>
        <taxon>Haematococcaceae</taxon>
        <taxon>Haematococcus</taxon>
    </lineage>
</organism>
<name>A0A699Z2R5_HAELA</name>
<sequence>MGQATPDPRAGSTVVEDWQRELAGCEVVWVNAQAESGLPYDILIRSPSGAAVKAYIEVKSSSARQKDVFEVSRAELNFAAQHGARYQILRVSGACSPEPSLTRLVDPIGLCQTGVVSLCLLV</sequence>
<dbReference type="InterPro" id="IPR052957">
    <property type="entry name" value="Auxin_embryo_med"/>
</dbReference>
<feature type="non-terminal residue" evidence="2">
    <location>
        <position position="1"/>
    </location>
</feature>
<evidence type="ECO:0000313" key="2">
    <source>
        <dbReference type="EMBL" id="GFH16857.1"/>
    </source>
</evidence>
<gene>
    <name evidence="2" type="ORF">HaLaN_13366</name>
</gene>
<dbReference type="Pfam" id="PF13020">
    <property type="entry name" value="NOV_C"/>
    <property type="match status" value="1"/>
</dbReference>
<keyword evidence="3" id="KW-1185">Reference proteome</keyword>
<protein>
    <submittedName>
        <fullName evidence="2">DUF3883 domain-containing protein</fullName>
    </submittedName>
</protein>